<evidence type="ECO:0000313" key="3">
    <source>
        <dbReference type="Proteomes" id="UP000199322"/>
    </source>
</evidence>
<evidence type="ECO:0000313" key="1">
    <source>
        <dbReference type="EMBL" id="SDC62887.1"/>
    </source>
</evidence>
<evidence type="ECO:0000313" key="4">
    <source>
        <dbReference type="Proteomes" id="UP000297288"/>
    </source>
</evidence>
<reference evidence="1 3" key="1">
    <citation type="submission" date="2016-10" db="EMBL/GenBank/DDBJ databases">
        <authorList>
            <person name="de Groot N.N."/>
        </authorList>
    </citation>
    <scope>NUCLEOTIDE SEQUENCE [LARGE SCALE GENOMIC DNA]</scope>
    <source>
        <strain evidence="1 3">WG14</strain>
    </source>
</reference>
<proteinExistence type="predicted"/>
<organism evidence="1 3">
    <name type="scientific">Geotoga petraea</name>
    <dbReference type="NCBI Taxonomy" id="28234"/>
    <lineage>
        <taxon>Bacteria</taxon>
        <taxon>Thermotogati</taxon>
        <taxon>Thermotogota</taxon>
        <taxon>Thermotogae</taxon>
        <taxon>Petrotogales</taxon>
        <taxon>Petrotogaceae</taxon>
        <taxon>Geotoga</taxon>
    </lineage>
</organism>
<keyword evidence="3" id="KW-1185">Reference proteome</keyword>
<sequence>MNSYAMIIIANDDDDAFMKSSKAAERYGDYNVSSIINYSEEPKLFKRIAIKMVEMYGDLIEANKSLIKKFEGKVPEDDFILNQMKDNLIRFEKGYYKFPNEWKIVFFNGNDFEHVDTKDFVEQIIKQNKAENLYMALIDTP</sequence>
<reference evidence="2 4" key="2">
    <citation type="submission" date="2019-04" db="EMBL/GenBank/DDBJ databases">
        <title>Draft genome sequence data and analysis of a Fermenting Bacterium, Geotoga petraea strain HO-Geo1, isolated from heavy-oil petroleum reservoir in Russia.</title>
        <authorList>
            <person name="Grouzdev D.S."/>
            <person name="Semenova E.M."/>
            <person name="Sokolova D.S."/>
            <person name="Tourova T.P."/>
            <person name="Poltaraus A.B."/>
            <person name="Nazina T.N."/>
        </authorList>
    </citation>
    <scope>NUCLEOTIDE SEQUENCE [LARGE SCALE GENOMIC DNA]</scope>
    <source>
        <strain evidence="2 4">HO-Geo1</strain>
    </source>
</reference>
<evidence type="ECO:0000313" key="2">
    <source>
        <dbReference type="EMBL" id="TGG87232.1"/>
    </source>
</evidence>
<dbReference type="STRING" id="28234.SAMN04488588_1500"/>
<dbReference type="RefSeq" id="WP_091404315.1">
    <property type="nucleotide sequence ID" value="NZ_FMYV01000005.1"/>
</dbReference>
<dbReference type="OrthoDB" id="46230at2"/>
<name>A0A1G6N663_9BACT</name>
<dbReference type="Proteomes" id="UP000199322">
    <property type="component" value="Unassembled WGS sequence"/>
</dbReference>
<dbReference type="AlphaFoldDB" id="A0A1G6N663"/>
<dbReference type="Proteomes" id="UP000297288">
    <property type="component" value="Unassembled WGS sequence"/>
</dbReference>
<accession>A0A1G6N663</accession>
<dbReference type="EMBL" id="SRME01000005">
    <property type="protein sequence ID" value="TGG87232.1"/>
    <property type="molecule type" value="Genomic_DNA"/>
</dbReference>
<protein>
    <submittedName>
        <fullName evidence="1">Uncharacterized protein</fullName>
    </submittedName>
</protein>
<gene>
    <name evidence="2" type="ORF">E4650_07960</name>
    <name evidence="1" type="ORF">SAMN04488588_1500</name>
</gene>
<dbReference type="EMBL" id="FMYV01000005">
    <property type="protein sequence ID" value="SDC62887.1"/>
    <property type="molecule type" value="Genomic_DNA"/>
</dbReference>